<evidence type="ECO:0000313" key="10">
    <source>
        <dbReference type="EMBL" id="KAK4271701.1"/>
    </source>
</evidence>
<feature type="signal peptide" evidence="7">
    <location>
        <begin position="1"/>
        <end position="25"/>
    </location>
</feature>
<dbReference type="Pfam" id="PF08246">
    <property type="entry name" value="Inhibitor_I29"/>
    <property type="match status" value="1"/>
</dbReference>
<dbReference type="GO" id="GO:0008234">
    <property type="term" value="F:cysteine-type peptidase activity"/>
    <property type="evidence" value="ECO:0007669"/>
    <property type="project" value="UniProtKB-KW"/>
</dbReference>
<feature type="domain" description="Cathepsin propeptide inhibitor" evidence="9">
    <location>
        <begin position="52"/>
        <end position="111"/>
    </location>
</feature>
<dbReference type="FunFam" id="3.90.70.10:FF:000332">
    <property type="entry name" value="Cathepsin L1"/>
    <property type="match status" value="1"/>
</dbReference>
<dbReference type="EMBL" id="JAWXYG010000005">
    <property type="protein sequence ID" value="KAK4271701.1"/>
    <property type="molecule type" value="Genomic_DNA"/>
</dbReference>
<dbReference type="SMART" id="SM00848">
    <property type="entry name" value="Inhibitor_I29"/>
    <property type="match status" value="1"/>
</dbReference>
<keyword evidence="5" id="KW-1015">Disulfide bond</keyword>
<keyword evidence="7" id="KW-0732">Signal</keyword>
<evidence type="ECO:0000256" key="1">
    <source>
        <dbReference type="ARBA" id="ARBA00008455"/>
    </source>
</evidence>
<dbReference type="PROSITE" id="PS00640">
    <property type="entry name" value="THIOL_PROTEASE_ASN"/>
    <property type="match status" value="1"/>
</dbReference>
<evidence type="ECO:0000256" key="2">
    <source>
        <dbReference type="ARBA" id="ARBA00022670"/>
    </source>
</evidence>
<gene>
    <name evidence="10" type="ORF">QN277_020353</name>
</gene>
<dbReference type="InterPro" id="IPR025661">
    <property type="entry name" value="Pept_asp_AS"/>
</dbReference>
<comment type="caution">
    <text evidence="10">The sequence shown here is derived from an EMBL/GenBank/DDBJ whole genome shotgun (WGS) entry which is preliminary data.</text>
</comment>
<keyword evidence="11" id="KW-1185">Reference proteome</keyword>
<name>A0AAE1JJL8_9FABA</name>
<dbReference type="InterPro" id="IPR013128">
    <property type="entry name" value="Peptidase_C1A"/>
</dbReference>
<keyword evidence="3" id="KW-0378">Hydrolase</keyword>
<dbReference type="SMART" id="SM00645">
    <property type="entry name" value="Pept_C1"/>
    <property type="match status" value="1"/>
</dbReference>
<comment type="similarity">
    <text evidence="1">Belongs to the peptidase C1 family.</text>
</comment>
<accession>A0AAE1JJL8</accession>
<evidence type="ECO:0000256" key="5">
    <source>
        <dbReference type="ARBA" id="ARBA00023157"/>
    </source>
</evidence>
<dbReference type="Pfam" id="PF00112">
    <property type="entry name" value="Peptidase_C1"/>
    <property type="match status" value="1"/>
</dbReference>
<keyword evidence="6" id="KW-0325">Glycoprotein</keyword>
<proteinExistence type="inferred from homology"/>
<dbReference type="PRINTS" id="PR00705">
    <property type="entry name" value="PAPAIN"/>
</dbReference>
<protein>
    <recommendedName>
        <fullName evidence="12">Cysteine proteinase</fullName>
    </recommendedName>
</protein>
<dbReference type="AlphaFoldDB" id="A0AAE1JJL8"/>
<dbReference type="InterPro" id="IPR038765">
    <property type="entry name" value="Papain-like_cys_pep_sf"/>
</dbReference>
<keyword evidence="2" id="KW-0645">Protease</keyword>
<evidence type="ECO:0008006" key="12">
    <source>
        <dbReference type="Google" id="ProtNLM"/>
    </source>
</evidence>
<dbReference type="GO" id="GO:0006508">
    <property type="term" value="P:proteolysis"/>
    <property type="evidence" value="ECO:0007669"/>
    <property type="project" value="UniProtKB-KW"/>
</dbReference>
<evidence type="ECO:0000256" key="4">
    <source>
        <dbReference type="ARBA" id="ARBA00022807"/>
    </source>
</evidence>
<feature type="domain" description="Peptidase C1A papain C-terminal" evidence="8">
    <location>
        <begin position="143"/>
        <end position="357"/>
    </location>
</feature>
<keyword evidence="4" id="KW-0788">Thiol protease</keyword>
<organism evidence="10 11">
    <name type="scientific">Acacia crassicarpa</name>
    <name type="common">northern wattle</name>
    <dbReference type="NCBI Taxonomy" id="499986"/>
    <lineage>
        <taxon>Eukaryota</taxon>
        <taxon>Viridiplantae</taxon>
        <taxon>Streptophyta</taxon>
        <taxon>Embryophyta</taxon>
        <taxon>Tracheophyta</taxon>
        <taxon>Spermatophyta</taxon>
        <taxon>Magnoliopsida</taxon>
        <taxon>eudicotyledons</taxon>
        <taxon>Gunneridae</taxon>
        <taxon>Pentapetalae</taxon>
        <taxon>rosids</taxon>
        <taxon>fabids</taxon>
        <taxon>Fabales</taxon>
        <taxon>Fabaceae</taxon>
        <taxon>Caesalpinioideae</taxon>
        <taxon>mimosoid clade</taxon>
        <taxon>Acacieae</taxon>
        <taxon>Acacia</taxon>
    </lineage>
</organism>
<dbReference type="Gene3D" id="3.90.70.10">
    <property type="entry name" value="Cysteine proteinases"/>
    <property type="match status" value="1"/>
</dbReference>
<sequence length="375" mass="41502">MASLLTINLFLLCFLCSPLIFLSSSIPTGFSILTDHEILPKFTTEEQVHALFRLWQKQHRRVYPNPQEESKRFRIFQSNLKHINEVNAKRESPSQSRHGLNKFADLSPQEFRETYLHSVNMPADSVTKLNNNIKDDSSCDHEVPDSLDWREKNAVTAVKDQGNCESHWAFSVVGAIEGINAINTGKLTNLSAQQLVDCDPRSYGCAGGFYFDAFGWVIDNGGIDTEADYPYIATNGSCKNGIKAVSISDLSYVVFATDDEVKCAVAQQPATSSVIGVDFQFYTGGIYEGDNCDKNSTATTLVVLIVGYGTENGEDYWIVKNTWGEEWGEKGYIRMKRNAAGWTYGICGLNYALGLPTQDTSSTSSSISYGGVFQA</sequence>
<dbReference type="InterPro" id="IPR013201">
    <property type="entry name" value="Prot_inhib_I29"/>
</dbReference>
<dbReference type="InterPro" id="IPR000668">
    <property type="entry name" value="Peptidase_C1A_C"/>
</dbReference>
<dbReference type="CDD" id="cd02248">
    <property type="entry name" value="Peptidase_C1A"/>
    <property type="match status" value="1"/>
</dbReference>
<feature type="chain" id="PRO_5042203655" description="Cysteine proteinase" evidence="7">
    <location>
        <begin position="26"/>
        <end position="375"/>
    </location>
</feature>
<dbReference type="PANTHER" id="PTHR12411">
    <property type="entry name" value="CYSTEINE PROTEASE FAMILY C1-RELATED"/>
    <property type="match status" value="1"/>
</dbReference>
<dbReference type="InterPro" id="IPR039417">
    <property type="entry name" value="Peptidase_C1A_papain-like"/>
</dbReference>
<evidence type="ECO:0000256" key="3">
    <source>
        <dbReference type="ARBA" id="ARBA00022801"/>
    </source>
</evidence>
<evidence type="ECO:0000256" key="6">
    <source>
        <dbReference type="ARBA" id="ARBA00023180"/>
    </source>
</evidence>
<reference evidence="10" key="1">
    <citation type="submission" date="2023-10" db="EMBL/GenBank/DDBJ databases">
        <title>Chromosome-level genome of the transformable northern wattle, Acacia crassicarpa.</title>
        <authorList>
            <person name="Massaro I."/>
            <person name="Sinha N.R."/>
            <person name="Poethig S."/>
            <person name="Leichty A.R."/>
        </authorList>
    </citation>
    <scope>NUCLEOTIDE SEQUENCE</scope>
    <source>
        <strain evidence="10">Acra3RX</strain>
        <tissue evidence="10">Leaf</tissue>
    </source>
</reference>
<evidence type="ECO:0000259" key="9">
    <source>
        <dbReference type="SMART" id="SM00848"/>
    </source>
</evidence>
<evidence type="ECO:0000313" key="11">
    <source>
        <dbReference type="Proteomes" id="UP001293593"/>
    </source>
</evidence>
<dbReference type="Proteomes" id="UP001293593">
    <property type="component" value="Unassembled WGS sequence"/>
</dbReference>
<dbReference type="SUPFAM" id="SSF54001">
    <property type="entry name" value="Cysteine proteinases"/>
    <property type="match status" value="1"/>
</dbReference>
<evidence type="ECO:0000259" key="8">
    <source>
        <dbReference type="SMART" id="SM00645"/>
    </source>
</evidence>
<evidence type="ECO:0000256" key="7">
    <source>
        <dbReference type="SAM" id="SignalP"/>
    </source>
</evidence>